<dbReference type="SUPFAM" id="SSF52266">
    <property type="entry name" value="SGNH hydrolase"/>
    <property type="match status" value="2"/>
</dbReference>
<dbReference type="PANTHER" id="PTHR30383">
    <property type="entry name" value="THIOESTERASE 1/PROTEASE 1/LYSOPHOSPHOLIPASE L1"/>
    <property type="match status" value="1"/>
</dbReference>
<dbReference type="GO" id="GO:0006508">
    <property type="term" value="P:proteolysis"/>
    <property type="evidence" value="ECO:0007669"/>
    <property type="project" value="InterPro"/>
</dbReference>
<dbReference type="SUPFAM" id="SSF50494">
    <property type="entry name" value="Trypsin-like serine proteases"/>
    <property type="match status" value="1"/>
</dbReference>
<protein>
    <recommendedName>
        <fullName evidence="2">Peptidase S1 domain-containing protein</fullName>
    </recommendedName>
</protein>
<accession>A0A919TF29</accession>
<dbReference type="InterPro" id="IPR009003">
    <property type="entry name" value="Peptidase_S1_PA"/>
</dbReference>
<dbReference type="InterPro" id="IPR013830">
    <property type="entry name" value="SGNH_hydro"/>
</dbReference>
<sequence length="976" mass="103916">MQVWISNNGTSEYNCTGSLISAVWVLTSGHCVHDVPTNVRIGSVRLGQGELRVVDIESSRIDPGADVALLRLALPTTHTELVVSYGRGQPALGSTVTVRAWGTKGELNDNRPAAWMQTSTHRMGIDPAGDPTPPNQYSMYSLKGFTMKGDSGSGVMYKGTVCGVLSNTDSLGTRSTAVSTDAVADWIAQTSGITPTGNRACNTNVVKRQFYRLMPLGDEIAQGQGSSSGNGFRKGLGDKLGGTGADVDFVGTQQGGTMLDDQNEGHRGYFLDDLTKITSPQLSSWRPNLVALYAGTNDMAFNVAPETAPGRLREVIEDAFDGDPDVTVLVSTLVPSRDPAVQSRIDQFNATVPLIVEEYQKTGKHVELADMSAVTVDDLADTTHPNDVGYAKMANAFFDSAEEVTARGWVAERDGGIGPRDDAATDLRIMALGSSTTYGQGSSDGNGYRAVAGMGFSDLIDPGSGSGTDAPHVDWVGSVRVGRMADREVEGWKGFILNDIAGKASCAVKAYQPNVVTLIAGGNDMIQPFDPDGAPARLEHLIEQITTDSPGATVLVAGMQPFRDAAIAERGRKFTAQIPGIADRLAQRGLRVVYTDISSVQPSEIGSDGIHPTDAGYVKIGQAFVRAGGEALSRGYIRQPNAAPNAAANPCGLTDDGAGGVASQWNLGAGWEDHGVVQGTDLPKDESRWLVDINRDGKAELVSVDPSQHFRFWWNSGPSGTGWKPFVEGRNSYQPKPGAVGNALRFGDVDGDGFPDCMVIDLKGGVDVRLWNPDAPSGERMCQLPVNSMGPPNSNVYKKGGYDPWPQFDTPGEPLSIDPDSRIRFVDVTGGGRADYLVIEPDDTTTAWLNLGILNKQAVPITNGVGWSAPVKLSGPLASPREIRYADINGDKRADRILITAKGGARAWINEGPTGQVGTFRDIGRIAADSGLPPKEIQFADMDGDGKADFSRIGWTAVTHTWLNKLAPSYFTTFHP</sequence>
<gene>
    <name evidence="3" type="ORF">Ato02nite_066020</name>
</gene>
<proteinExistence type="predicted"/>
<keyword evidence="1" id="KW-0732">Signal</keyword>
<reference evidence="3 4" key="1">
    <citation type="submission" date="2021-03" db="EMBL/GenBank/DDBJ databases">
        <title>Whole genome shotgun sequence of Actinoplanes toevensis NBRC 105298.</title>
        <authorList>
            <person name="Komaki H."/>
            <person name="Tamura T."/>
        </authorList>
    </citation>
    <scope>NUCLEOTIDE SEQUENCE [LARGE SCALE GENOMIC DNA]</scope>
    <source>
        <strain evidence="3 4">NBRC 105298</strain>
    </source>
</reference>
<dbReference type="CDD" id="cd01833">
    <property type="entry name" value="XynB_like"/>
    <property type="match status" value="2"/>
</dbReference>
<dbReference type="AlphaFoldDB" id="A0A919TF29"/>
<dbReference type="Proteomes" id="UP000677082">
    <property type="component" value="Unassembled WGS sequence"/>
</dbReference>
<dbReference type="Pfam" id="PF13517">
    <property type="entry name" value="FG-GAP_3"/>
    <property type="match status" value="2"/>
</dbReference>
<dbReference type="InterPro" id="IPR028994">
    <property type="entry name" value="Integrin_alpha_N"/>
</dbReference>
<dbReference type="Pfam" id="PF13472">
    <property type="entry name" value="Lipase_GDSL_2"/>
    <property type="match status" value="2"/>
</dbReference>
<dbReference type="GO" id="GO:0004252">
    <property type="term" value="F:serine-type endopeptidase activity"/>
    <property type="evidence" value="ECO:0007669"/>
    <property type="project" value="InterPro"/>
</dbReference>
<evidence type="ECO:0000259" key="2">
    <source>
        <dbReference type="PROSITE" id="PS50240"/>
    </source>
</evidence>
<evidence type="ECO:0000313" key="4">
    <source>
        <dbReference type="Proteomes" id="UP000677082"/>
    </source>
</evidence>
<dbReference type="InterPro" id="IPR001254">
    <property type="entry name" value="Trypsin_dom"/>
</dbReference>
<dbReference type="InterPro" id="IPR036514">
    <property type="entry name" value="SGNH_hydro_sf"/>
</dbReference>
<dbReference type="Gene3D" id="3.40.50.1110">
    <property type="entry name" value="SGNH hydrolase"/>
    <property type="match status" value="2"/>
</dbReference>
<dbReference type="GO" id="GO:0004622">
    <property type="term" value="F:phosphatidylcholine lysophospholipase activity"/>
    <property type="evidence" value="ECO:0007669"/>
    <property type="project" value="TreeGrafter"/>
</dbReference>
<organism evidence="3 4">
    <name type="scientific">Paractinoplanes toevensis</name>
    <dbReference type="NCBI Taxonomy" id="571911"/>
    <lineage>
        <taxon>Bacteria</taxon>
        <taxon>Bacillati</taxon>
        <taxon>Actinomycetota</taxon>
        <taxon>Actinomycetes</taxon>
        <taxon>Micromonosporales</taxon>
        <taxon>Micromonosporaceae</taxon>
        <taxon>Paractinoplanes</taxon>
    </lineage>
</organism>
<dbReference type="SUPFAM" id="SSF69318">
    <property type="entry name" value="Integrin alpha N-terminal domain"/>
    <property type="match status" value="1"/>
</dbReference>
<dbReference type="InterPro" id="IPR051532">
    <property type="entry name" value="Ester_Hydrolysis_Enzymes"/>
</dbReference>
<evidence type="ECO:0000313" key="3">
    <source>
        <dbReference type="EMBL" id="GIM94809.1"/>
    </source>
</evidence>
<dbReference type="SMART" id="SM00020">
    <property type="entry name" value="Tryp_SPc"/>
    <property type="match status" value="1"/>
</dbReference>
<dbReference type="Pfam" id="PF00089">
    <property type="entry name" value="Trypsin"/>
    <property type="match status" value="1"/>
</dbReference>
<dbReference type="Gene3D" id="2.40.10.10">
    <property type="entry name" value="Trypsin-like serine proteases"/>
    <property type="match status" value="1"/>
</dbReference>
<name>A0A919TF29_9ACTN</name>
<feature type="domain" description="Peptidase S1" evidence="2">
    <location>
        <begin position="1"/>
        <end position="192"/>
    </location>
</feature>
<dbReference type="PROSITE" id="PS50240">
    <property type="entry name" value="TRYPSIN_DOM"/>
    <property type="match status" value="1"/>
</dbReference>
<dbReference type="InterPro" id="IPR013517">
    <property type="entry name" value="FG-GAP"/>
</dbReference>
<dbReference type="PANTHER" id="PTHR30383:SF5">
    <property type="entry name" value="SGNH HYDROLASE-TYPE ESTERASE DOMAIN-CONTAINING PROTEIN"/>
    <property type="match status" value="1"/>
</dbReference>
<dbReference type="InterPro" id="IPR043504">
    <property type="entry name" value="Peptidase_S1_PA_chymotrypsin"/>
</dbReference>
<keyword evidence="4" id="KW-1185">Reference proteome</keyword>
<evidence type="ECO:0000256" key="1">
    <source>
        <dbReference type="ARBA" id="ARBA00022729"/>
    </source>
</evidence>
<dbReference type="EMBL" id="BOQN01000086">
    <property type="protein sequence ID" value="GIM94809.1"/>
    <property type="molecule type" value="Genomic_DNA"/>
</dbReference>
<comment type="caution">
    <text evidence="3">The sequence shown here is derived from an EMBL/GenBank/DDBJ whole genome shotgun (WGS) entry which is preliminary data.</text>
</comment>